<feature type="binding site" evidence="10">
    <location>
        <position position="119"/>
    </location>
    <ligand>
        <name>L-aspartate</name>
        <dbReference type="ChEBI" id="CHEBI:29991"/>
    </ligand>
</feature>
<dbReference type="GO" id="GO:0006526">
    <property type="term" value="P:L-arginine biosynthetic process"/>
    <property type="evidence" value="ECO:0007669"/>
    <property type="project" value="UniProtKB-UniRule"/>
</dbReference>
<dbReference type="NCBIfam" id="TIGR00032">
    <property type="entry name" value="argG"/>
    <property type="match status" value="1"/>
</dbReference>
<dbReference type="InterPro" id="IPR001518">
    <property type="entry name" value="Arginosuc_synth"/>
</dbReference>
<keyword evidence="8 10" id="KW-0547">Nucleotide-binding</keyword>
<proteinExistence type="inferred from homology"/>
<evidence type="ECO:0000256" key="8">
    <source>
        <dbReference type="ARBA" id="ARBA00022741"/>
    </source>
</evidence>
<evidence type="ECO:0000313" key="13">
    <source>
        <dbReference type="EMBL" id="MBB6348542.1"/>
    </source>
</evidence>
<comment type="similarity">
    <text evidence="10">Belongs to the argininosuccinate synthase family. Type 1 subfamily.</text>
</comment>
<evidence type="ECO:0000256" key="1">
    <source>
        <dbReference type="ARBA" id="ARBA00004967"/>
    </source>
</evidence>
<evidence type="ECO:0000256" key="3">
    <source>
        <dbReference type="ARBA" id="ARBA00012286"/>
    </source>
</evidence>
<dbReference type="SUPFAM" id="SSF69864">
    <property type="entry name" value="Argininosuccinate synthetase, C-terminal domain"/>
    <property type="match status" value="1"/>
</dbReference>
<evidence type="ECO:0000256" key="4">
    <source>
        <dbReference type="ARBA" id="ARBA00022490"/>
    </source>
</evidence>
<comment type="caution">
    <text evidence="10">Lacks conserved residue(s) required for the propagation of feature annotation.</text>
</comment>
<dbReference type="NCBIfam" id="NF001770">
    <property type="entry name" value="PRK00509.1"/>
    <property type="match status" value="1"/>
</dbReference>
<dbReference type="GO" id="GO:0005737">
    <property type="term" value="C:cytoplasm"/>
    <property type="evidence" value="ECO:0007669"/>
    <property type="project" value="UniProtKB-SubCell"/>
</dbReference>
<keyword evidence="5 10" id="KW-0055">Arginine biosynthesis</keyword>
<dbReference type="GO" id="GO:0000050">
    <property type="term" value="P:urea cycle"/>
    <property type="evidence" value="ECO:0007669"/>
    <property type="project" value="TreeGrafter"/>
</dbReference>
<dbReference type="InterPro" id="IPR023434">
    <property type="entry name" value="Arginosuc_synth_type_1_subfam"/>
</dbReference>
<reference evidence="13 14" key="1">
    <citation type="submission" date="2020-08" db="EMBL/GenBank/DDBJ databases">
        <title>Sequencing the genomes of 1000 actinobacteria strains.</title>
        <authorList>
            <person name="Klenk H.-P."/>
        </authorList>
    </citation>
    <scope>NUCLEOTIDE SEQUENCE [LARGE SCALE GENOMIC DNA]</scope>
    <source>
        <strain evidence="13 14">DSM 45913</strain>
    </source>
</reference>
<dbReference type="PANTHER" id="PTHR11587">
    <property type="entry name" value="ARGININOSUCCINATE SYNTHASE"/>
    <property type="match status" value="1"/>
</dbReference>
<dbReference type="InterPro" id="IPR048267">
    <property type="entry name" value="Arginosuc_syn_N"/>
</dbReference>
<feature type="binding site" evidence="10">
    <location>
        <position position="175"/>
    </location>
    <ligand>
        <name>L-citrulline</name>
        <dbReference type="ChEBI" id="CHEBI:57743"/>
    </ligand>
</feature>
<feature type="domain" description="Arginosuccinate synthase-like N-terminal" evidence="11">
    <location>
        <begin position="4"/>
        <end position="165"/>
    </location>
</feature>
<evidence type="ECO:0000256" key="7">
    <source>
        <dbReference type="ARBA" id="ARBA00022605"/>
    </source>
</evidence>
<dbReference type="PANTHER" id="PTHR11587:SF2">
    <property type="entry name" value="ARGININOSUCCINATE SYNTHASE"/>
    <property type="match status" value="1"/>
</dbReference>
<dbReference type="InterPro" id="IPR014729">
    <property type="entry name" value="Rossmann-like_a/b/a_fold"/>
</dbReference>
<evidence type="ECO:0000256" key="10">
    <source>
        <dbReference type="HAMAP-Rule" id="MF_00005"/>
    </source>
</evidence>
<evidence type="ECO:0000256" key="9">
    <source>
        <dbReference type="ARBA" id="ARBA00022840"/>
    </source>
</evidence>
<comment type="pathway">
    <text evidence="1 10">Amino-acid biosynthesis; L-arginine biosynthesis; L-arginine from L-ornithine and carbamoyl phosphate: step 2/3.</text>
</comment>
<dbReference type="EMBL" id="JACHJB010000002">
    <property type="protein sequence ID" value="MBB6348542.1"/>
    <property type="molecule type" value="Genomic_DNA"/>
</dbReference>
<keyword evidence="4 10" id="KW-0963">Cytoplasm</keyword>
<feature type="binding site" evidence="10">
    <location>
        <position position="271"/>
    </location>
    <ligand>
        <name>L-citrulline</name>
        <dbReference type="ChEBI" id="CHEBI:57743"/>
    </ligand>
</feature>
<dbReference type="UniPathway" id="UPA00068">
    <property type="reaction ID" value="UER00113"/>
</dbReference>
<feature type="binding site" evidence="10">
    <location>
        <position position="259"/>
    </location>
    <ligand>
        <name>L-citrulline</name>
        <dbReference type="ChEBI" id="CHEBI:57743"/>
    </ligand>
</feature>
<organism evidence="13 14">
    <name type="scientific">Nonomuraea muscovyensis</name>
    <dbReference type="NCBI Taxonomy" id="1124761"/>
    <lineage>
        <taxon>Bacteria</taxon>
        <taxon>Bacillati</taxon>
        <taxon>Actinomycetota</taxon>
        <taxon>Actinomycetes</taxon>
        <taxon>Streptosporangiales</taxon>
        <taxon>Streptosporangiaceae</taxon>
        <taxon>Nonomuraea</taxon>
    </lineage>
</organism>
<evidence type="ECO:0000256" key="2">
    <source>
        <dbReference type="ARBA" id="ARBA00011881"/>
    </source>
</evidence>
<comment type="catalytic activity">
    <reaction evidence="10">
        <text>L-citrulline + L-aspartate + ATP = 2-(N(omega)-L-arginino)succinate + AMP + diphosphate + H(+)</text>
        <dbReference type="Rhea" id="RHEA:10932"/>
        <dbReference type="ChEBI" id="CHEBI:15378"/>
        <dbReference type="ChEBI" id="CHEBI:29991"/>
        <dbReference type="ChEBI" id="CHEBI:30616"/>
        <dbReference type="ChEBI" id="CHEBI:33019"/>
        <dbReference type="ChEBI" id="CHEBI:57472"/>
        <dbReference type="ChEBI" id="CHEBI:57743"/>
        <dbReference type="ChEBI" id="CHEBI:456215"/>
        <dbReference type="EC" id="6.3.4.5"/>
    </reaction>
</comment>
<comment type="subcellular location">
    <subcellularLocation>
        <location evidence="10">Cytoplasm</location>
    </subcellularLocation>
</comment>
<keyword evidence="14" id="KW-1185">Reference proteome</keyword>
<evidence type="ECO:0000256" key="5">
    <source>
        <dbReference type="ARBA" id="ARBA00022571"/>
    </source>
</evidence>
<evidence type="ECO:0000256" key="6">
    <source>
        <dbReference type="ARBA" id="ARBA00022598"/>
    </source>
</evidence>
<feature type="binding site" evidence="10">
    <location>
        <position position="92"/>
    </location>
    <ligand>
        <name>L-citrulline</name>
        <dbReference type="ChEBI" id="CHEBI:57743"/>
    </ligand>
</feature>
<keyword evidence="7 10" id="KW-0028">Amino-acid biosynthesis</keyword>
<dbReference type="AlphaFoldDB" id="A0A7X0EXX7"/>
<dbReference type="GO" id="GO:0004055">
    <property type="term" value="F:argininosuccinate synthase activity"/>
    <property type="evidence" value="ECO:0007669"/>
    <property type="project" value="UniProtKB-UniRule"/>
</dbReference>
<keyword evidence="6 10" id="KW-0436">Ligase</keyword>
<sequence length="399" mass="43703">MSERVVLAFSGGLDTSVAIPFLAEKMDAEVIAVAVDLGQGGEDMEAIQKRAMDCGAVESVVVDAKEEFAADFCVPALRANALYMDRYPLLSSLSRPLIVKHLVTAAKRFGGTVVSHGCTGKGNDQVRFEAGLAALAPDLRVVAPARDFAWTRDKAIEFAEEKGLPIETSKKNPFSIDQNLWGRAVETGYLEDIWNGPTEDVYAYTADPATPRDPDEVVITFEQGVPVKLDGRSLTPYQVVEELNRRAGAQGVGRIDMVEDRLVGIKSREVYEAPGAIALITAHMELENVTVERDLARFKRGVDQRWSELVYDGLWFSPLKDALDAFIDDAQRHVCGDVRMTLHGGRAVVTGRRSEQSLYDFSLATYDTGDTFDQSLARGFVQLFSLPSKIAAARDAKHG</sequence>
<dbReference type="FunFam" id="3.40.50.620:FF:000038">
    <property type="entry name" value="Argininosuccinate synthase"/>
    <property type="match status" value="1"/>
</dbReference>
<dbReference type="Gene3D" id="1.20.5.470">
    <property type="entry name" value="Single helix bin"/>
    <property type="match status" value="1"/>
</dbReference>
<evidence type="ECO:0000259" key="11">
    <source>
        <dbReference type="Pfam" id="PF00764"/>
    </source>
</evidence>
<evidence type="ECO:0000259" key="12">
    <source>
        <dbReference type="Pfam" id="PF20979"/>
    </source>
</evidence>
<dbReference type="EC" id="6.3.4.5" evidence="3 10"/>
<dbReference type="InterPro" id="IPR048268">
    <property type="entry name" value="Arginosuc_syn_C"/>
</dbReference>
<feature type="binding site" evidence="10">
    <location>
        <position position="124"/>
    </location>
    <ligand>
        <name>L-aspartate</name>
        <dbReference type="ChEBI" id="CHEBI:29991"/>
    </ligand>
</feature>
<dbReference type="InterPro" id="IPR024074">
    <property type="entry name" value="AS_cat/multimer_dom_body"/>
</dbReference>
<dbReference type="Pfam" id="PF00764">
    <property type="entry name" value="Arginosuc_synth"/>
    <property type="match status" value="1"/>
</dbReference>
<dbReference type="FunFam" id="3.90.1260.10:FF:000007">
    <property type="entry name" value="Argininosuccinate synthase"/>
    <property type="match status" value="1"/>
</dbReference>
<protein>
    <recommendedName>
        <fullName evidence="3 10">Argininosuccinate synthase</fullName>
        <ecNumber evidence="3 10">6.3.4.5</ecNumber>
    </recommendedName>
    <alternativeName>
        <fullName evidence="10">Citrulline--aspartate ligase</fullName>
    </alternativeName>
</protein>
<accession>A0A7X0EXX7</accession>
<comment type="caution">
    <text evidence="13">The sequence shown here is derived from an EMBL/GenBank/DDBJ whole genome shotgun (WGS) entry which is preliminary data.</text>
</comment>
<dbReference type="Pfam" id="PF20979">
    <property type="entry name" value="Arginosuc_syn_C"/>
    <property type="match status" value="1"/>
</dbReference>
<feature type="binding site" evidence="10">
    <location>
        <position position="123"/>
    </location>
    <ligand>
        <name>L-citrulline</name>
        <dbReference type="ChEBI" id="CHEBI:57743"/>
    </ligand>
</feature>
<feature type="binding site" evidence="10">
    <location>
        <position position="87"/>
    </location>
    <ligand>
        <name>L-citrulline</name>
        <dbReference type="ChEBI" id="CHEBI:57743"/>
    </ligand>
</feature>
<feature type="binding site" evidence="10">
    <location>
        <position position="117"/>
    </location>
    <ligand>
        <name>ATP</name>
        <dbReference type="ChEBI" id="CHEBI:30616"/>
    </ligand>
</feature>
<feature type="domain" description="Arginosuccinate synthase C-terminal" evidence="12">
    <location>
        <begin position="174"/>
        <end position="390"/>
    </location>
</feature>
<evidence type="ECO:0000313" key="14">
    <source>
        <dbReference type="Proteomes" id="UP000583800"/>
    </source>
</evidence>
<feature type="binding site" evidence="10">
    <location>
        <position position="123"/>
    </location>
    <ligand>
        <name>L-aspartate</name>
        <dbReference type="ChEBI" id="CHEBI:29991"/>
    </ligand>
</feature>
<dbReference type="SUPFAM" id="SSF52402">
    <property type="entry name" value="Adenine nucleotide alpha hydrolases-like"/>
    <property type="match status" value="1"/>
</dbReference>
<gene>
    <name evidence="10" type="primary">argG</name>
    <name evidence="13" type="ORF">FHU36_005087</name>
</gene>
<feature type="binding site" evidence="10">
    <location>
        <begin position="8"/>
        <end position="16"/>
    </location>
    <ligand>
        <name>ATP</name>
        <dbReference type="ChEBI" id="CHEBI:30616"/>
    </ligand>
</feature>
<comment type="subunit">
    <text evidence="2 10">Homotetramer.</text>
</comment>
<dbReference type="CDD" id="cd01999">
    <property type="entry name" value="ASS"/>
    <property type="match status" value="1"/>
</dbReference>
<dbReference type="PROSITE" id="PS00564">
    <property type="entry name" value="ARGININOSUCCIN_SYN_1"/>
    <property type="match status" value="1"/>
</dbReference>
<keyword evidence="9 10" id="KW-0067">ATP-binding</keyword>
<dbReference type="Proteomes" id="UP000583800">
    <property type="component" value="Unassembled WGS sequence"/>
</dbReference>
<dbReference type="Gene3D" id="3.90.1260.10">
    <property type="entry name" value="Argininosuccinate synthetase, chain A, domain 2"/>
    <property type="match status" value="1"/>
</dbReference>
<feature type="binding site" evidence="10">
    <location>
        <position position="127"/>
    </location>
    <ligand>
        <name>L-citrulline</name>
        <dbReference type="ChEBI" id="CHEBI:57743"/>
    </ligand>
</feature>
<dbReference type="HAMAP" id="MF_00005">
    <property type="entry name" value="Arg_succ_synth_type1"/>
    <property type="match status" value="1"/>
</dbReference>
<name>A0A7X0EXX7_9ACTN</name>
<dbReference type="PROSITE" id="PS00565">
    <property type="entry name" value="ARGININOSUCCIN_SYN_2"/>
    <property type="match status" value="1"/>
</dbReference>
<dbReference type="GO" id="GO:0005524">
    <property type="term" value="F:ATP binding"/>
    <property type="evidence" value="ECO:0007669"/>
    <property type="project" value="UniProtKB-UniRule"/>
</dbReference>
<dbReference type="GO" id="GO:0000053">
    <property type="term" value="P:argininosuccinate metabolic process"/>
    <property type="evidence" value="ECO:0007669"/>
    <property type="project" value="TreeGrafter"/>
</dbReference>
<dbReference type="InterPro" id="IPR018223">
    <property type="entry name" value="Arginosuc_synth_CS"/>
</dbReference>
<dbReference type="Gene3D" id="3.40.50.620">
    <property type="entry name" value="HUPs"/>
    <property type="match status" value="1"/>
</dbReference>
<dbReference type="RefSeq" id="WP_185086272.1">
    <property type="nucleotide sequence ID" value="NZ_JACHJB010000002.1"/>
</dbReference>